<protein>
    <submittedName>
        <fullName evidence="2">Nuclear transport factor 2 family protein</fullName>
    </submittedName>
</protein>
<comment type="caution">
    <text evidence="2">The sequence shown here is derived from an EMBL/GenBank/DDBJ whole genome shotgun (WGS) entry which is preliminary data.</text>
</comment>
<sequence>MTETMPDQTGDKARAHHLFQDIYYGHVDKGDMDIAVTAFHPDVEWSHAQVWAHHEFARGEPSRIHGRDAVHALLSARVDQLKDAGITHHVRDMVMEGNRGAFLGAVEGPGPDHHFMVWFEMKDGLIGRYDLRPL</sequence>
<proteinExistence type="predicted"/>
<reference evidence="2 3" key="1">
    <citation type="submission" date="2018-12" db="EMBL/GenBank/DDBJ databases">
        <title>Croceicoccus ponticola sp. nov., a lipolytic bacterium isolated from seawater.</title>
        <authorList>
            <person name="Yoon J.-H."/>
        </authorList>
    </citation>
    <scope>NUCLEOTIDE SEQUENCE [LARGE SCALE GENOMIC DNA]</scope>
    <source>
        <strain evidence="2 3">GM-16</strain>
    </source>
</reference>
<dbReference type="RefSeq" id="WP_127612446.1">
    <property type="nucleotide sequence ID" value="NZ_RXOL01000003.1"/>
</dbReference>
<dbReference type="Gene3D" id="3.10.450.50">
    <property type="match status" value="1"/>
</dbReference>
<feature type="domain" description="SnoaL-like" evidence="1">
    <location>
        <begin position="23"/>
        <end position="127"/>
    </location>
</feature>
<dbReference type="SUPFAM" id="SSF54427">
    <property type="entry name" value="NTF2-like"/>
    <property type="match status" value="1"/>
</dbReference>
<accession>A0A437GX11</accession>
<dbReference type="EMBL" id="RXOL01000003">
    <property type="protein sequence ID" value="RVQ66933.1"/>
    <property type="molecule type" value="Genomic_DNA"/>
</dbReference>
<keyword evidence="3" id="KW-1185">Reference proteome</keyword>
<dbReference type="Proteomes" id="UP000283003">
    <property type="component" value="Unassembled WGS sequence"/>
</dbReference>
<gene>
    <name evidence="2" type="ORF">EKN06_08255</name>
</gene>
<dbReference type="Pfam" id="PF12680">
    <property type="entry name" value="SnoaL_2"/>
    <property type="match status" value="1"/>
</dbReference>
<name>A0A437GX11_9SPHN</name>
<dbReference type="InterPro" id="IPR032710">
    <property type="entry name" value="NTF2-like_dom_sf"/>
</dbReference>
<evidence type="ECO:0000259" key="1">
    <source>
        <dbReference type="Pfam" id="PF12680"/>
    </source>
</evidence>
<organism evidence="2 3">
    <name type="scientific">Croceicoccus ponticola</name>
    <dbReference type="NCBI Taxonomy" id="2217664"/>
    <lineage>
        <taxon>Bacteria</taxon>
        <taxon>Pseudomonadati</taxon>
        <taxon>Pseudomonadota</taxon>
        <taxon>Alphaproteobacteria</taxon>
        <taxon>Sphingomonadales</taxon>
        <taxon>Erythrobacteraceae</taxon>
        <taxon>Croceicoccus</taxon>
    </lineage>
</organism>
<evidence type="ECO:0000313" key="2">
    <source>
        <dbReference type="EMBL" id="RVQ66933.1"/>
    </source>
</evidence>
<dbReference type="InterPro" id="IPR037401">
    <property type="entry name" value="SnoaL-like"/>
</dbReference>
<dbReference type="OrthoDB" id="9799024at2"/>
<dbReference type="AlphaFoldDB" id="A0A437GX11"/>
<evidence type="ECO:0000313" key="3">
    <source>
        <dbReference type="Proteomes" id="UP000283003"/>
    </source>
</evidence>